<comment type="caution">
    <text evidence="1">The sequence shown here is derived from an EMBL/GenBank/DDBJ whole genome shotgun (WGS) entry which is preliminary data.</text>
</comment>
<evidence type="ECO:0000313" key="1">
    <source>
        <dbReference type="EMBL" id="KAG8625233.1"/>
    </source>
</evidence>
<dbReference type="PANTHER" id="PTHR34987:SF4">
    <property type="entry name" value="ALPHA-L-RHAMNOSIDASE C-TERMINAL DOMAIN-CONTAINING PROTEIN"/>
    <property type="match status" value="1"/>
</dbReference>
<gene>
    <name evidence="1" type="ORF">KVT40_006984</name>
</gene>
<dbReference type="Proteomes" id="UP000809789">
    <property type="component" value="Unassembled WGS sequence"/>
</dbReference>
<name>A0A8K0KZ42_9PEZI</name>
<organism evidence="1 2">
    <name type="scientific">Elsinoe batatas</name>
    <dbReference type="NCBI Taxonomy" id="2601811"/>
    <lineage>
        <taxon>Eukaryota</taxon>
        <taxon>Fungi</taxon>
        <taxon>Dikarya</taxon>
        <taxon>Ascomycota</taxon>
        <taxon>Pezizomycotina</taxon>
        <taxon>Dothideomycetes</taxon>
        <taxon>Dothideomycetidae</taxon>
        <taxon>Myriangiales</taxon>
        <taxon>Elsinoaceae</taxon>
        <taxon>Elsinoe</taxon>
    </lineage>
</organism>
<proteinExistence type="predicted"/>
<accession>A0A8K0KZ42</accession>
<dbReference type="PANTHER" id="PTHR34987">
    <property type="entry name" value="C, PUTATIVE (AFU_ORTHOLOGUE AFUA_3G02880)-RELATED"/>
    <property type="match status" value="1"/>
</dbReference>
<dbReference type="AlphaFoldDB" id="A0A8K0KZ42"/>
<sequence>MAFSTKIIRGGTGWRVAAGFPEGPIFNLNSEYPPESTFENVNRTLMPANTIVTKYGRGRKWCRKCLFPVPFNVKENVWYNITTAITDQGYNISIDDQPVAFVPITANQTAVSSSSRFAAGSPYNGSVRFAPFQDQEAYVKDVVVTARNGSILYENNMRSDSVLIEYGIATSDASVCLDGAKRDRLVWIGDFYHTVRIVGARTLRWDYITGTFDYDFRWQKQIPPVAGFVPISAPMGSRPEFAEQIGVYNGLVDYQDLFLSGIGNYFRSIGDVAWVKSQWPQIKALAQARAAFIDPYSGLMAASPEVPVASYFLGPANGSARLYLRPPRPRRPRSQRPTTATFYQQTASSLRTAINTHLWNPTNGTYSLSLDNPTSFSLTATALTILSSTANAMQTTSLIAALSHLRCGVGYKTASTDPCDAETQLAPNLSGFLLEALFKAHRDIDTDISPAGVLLDDFWSRMVTDERYRSGASWEYLFPDGSPGIGDFTSLAHPWGGAPTYVLPEYVLGVTPTEPGYRRWWCQGGARVLIKGAG</sequence>
<dbReference type="OrthoDB" id="10036721at2759"/>
<dbReference type="InterPro" id="IPR012341">
    <property type="entry name" value="6hp_glycosidase-like_sf"/>
</dbReference>
<evidence type="ECO:0000313" key="2">
    <source>
        <dbReference type="Proteomes" id="UP000809789"/>
    </source>
</evidence>
<reference evidence="1" key="1">
    <citation type="submission" date="2021-07" db="EMBL/GenBank/DDBJ databases">
        <title>Elsinoe batatas strain:CRI-CJ2 Genome sequencing and assembly.</title>
        <authorList>
            <person name="Huang L."/>
        </authorList>
    </citation>
    <scope>NUCLEOTIDE SEQUENCE</scope>
    <source>
        <strain evidence="1">CRI-CJ2</strain>
    </source>
</reference>
<evidence type="ECO:0008006" key="3">
    <source>
        <dbReference type="Google" id="ProtNLM"/>
    </source>
</evidence>
<keyword evidence="2" id="KW-1185">Reference proteome</keyword>
<dbReference type="GO" id="GO:0003824">
    <property type="term" value="F:catalytic activity"/>
    <property type="evidence" value="ECO:0007669"/>
    <property type="project" value="UniProtKB-ARBA"/>
</dbReference>
<dbReference type="Gene3D" id="1.50.10.10">
    <property type="match status" value="2"/>
</dbReference>
<protein>
    <recommendedName>
        <fullName evidence="3">Alpha-L-rhamnosidase</fullName>
    </recommendedName>
</protein>
<dbReference type="GO" id="GO:0005975">
    <property type="term" value="P:carbohydrate metabolic process"/>
    <property type="evidence" value="ECO:0007669"/>
    <property type="project" value="InterPro"/>
</dbReference>
<dbReference type="EMBL" id="JAESVG020000008">
    <property type="protein sequence ID" value="KAG8625233.1"/>
    <property type="molecule type" value="Genomic_DNA"/>
</dbReference>
<dbReference type="SUPFAM" id="SSF48208">
    <property type="entry name" value="Six-hairpin glycosidases"/>
    <property type="match status" value="1"/>
</dbReference>
<dbReference type="InterPro" id="IPR008928">
    <property type="entry name" value="6-hairpin_glycosidase_sf"/>
</dbReference>